<keyword evidence="1" id="KW-0812">Transmembrane</keyword>
<evidence type="ECO:0000313" key="3">
    <source>
        <dbReference type="Proteomes" id="UP000676409"/>
    </source>
</evidence>
<keyword evidence="3" id="KW-1185">Reference proteome</keyword>
<accession>A0A975IVP6</accession>
<feature type="transmembrane region" description="Helical" evidence="1">
    <location>
        <begin position="234"/>
        <end position="253"/>
    </location>
</feature>
<dbReference type="KEGG" id="caul:KCG34_21290"/>
<feature type="transmembrane region" description="Helical" evidence="1">
    <location>
        <begin position="172"/>
        <end position="189"/>
    </location>
</feature>
<dbReference type="EMBL" id="CP073078">
    <property type="protein sequence ID" value="QUD87556.1"/>
    <property type="molecule type" value="Genomic_DNA"/>
</dbReference>
<keyword evidence="1" id="KW-0472">Membrane</keyword>
<feature type="transmembrane region" description="Helical" evidence="1">
    <location>
        <begin position="105"/>
        <end position="127"/>
    </location>
</feature>
<gene>
    <name evidence="2" type="ORF">KCG34_21290</name>
</gene>
<organism evidence="2 3">
    <name type="scientific">Phenylobacterium montanum</name>
    <dbReference type="NCBI Taxonomy" id="2823693"/>
    <lineage>
        <taxon>Bacteria</taxon>
        <taxon>Pseudomonadati</taxon>
        <taxon>Pseudomonadota</taxon>
        <taxon>Alphaproteobacteria</taxon>
        <taxon>Caulobacterales</taxon>
        <taxon>Caulobacteraceae</taxon>
        <taxon>Phenylobacterium</taxon>
    </lineage>
</organism>
<proteinExistence type="predicted"/>
<feature type="transmembrane region" description="Helical" evidence="1">
    <location>
        <begin position="139"/>
        <end position="160"/>
    </location>
</feature>
<protein>
    <submittedName>
        <fullName evidence="2">Uncharacterized protein</fullName>
    </submittedName>
</protein>
<keyword evidence="1" id="KW-1133">Transmembrane helix</keyword>
<dbReference type="Proteomes" id="UP000676409">
    <property type="component" value="Chromosome"/>
</dbReference>
<evidence type="ECO:0000313" key="2">
    <source>
        <dbReference type="EMBL" id="QUD87556.1"/>
    </source>
</evidence>
<feature type="transmembrane region" description="Helical" evidence="1">
    <location>
        <begin position="201"/>
        <end position="222"/>
    </location>
</feature>
<dbReference type="RefSeq" id="WP_211937608.1">
    <property type="nucleotide sequence ID" value="NZ_CP073078.1"/>
</dbReference>
<evidence type="ECO:0000256" key="1">
    <source>
        <dbReference type="SAM" id="Phobius"/>
    </source>
</evidence>
<name>A0A975IVP6_9CAUL</name>
<feature type="transmembrane region" description="Helical" evidence="1">
    <location>
        <begin position="75"/>
        <end position="93"/>
    </location>
</feature>
<reference evidence="2" key="1">
    <citation type="submission" date="2021-04" db="EMBL/GenBank/DDBJ databases">
        <title>The complete genome sequence of Caulobacter sp. S6.</title>
        <authorList>
            <person name="Tang Y."/>
            <person name="Ouyang W."/>
            <person name="Liu Q."/>
            <person name="Huang B."/>
            <person name="Guo Z."/>
            <person name="Lei P."/>
        </authorList>
    </citation>
    <scope>NUCLEOTIDE SEQUENCE</scope>
    <source>
        <strain evidence="2">S6</strain>
    </source>
</reference>
<feature type="transmembrane region" description="Helical" evidence="1">
    <location>
        <begin position="37"/>
        <end position="55"/>
    </location>
</feature>
<sequence length="267" mass="29181">MMLLQGAGMTTAYIQKAKRIAPGKPGRFDPYNRWDRNFFLGYLGLIWFLILMGFVPDVIRHVQKHMPAYPLVVHFHAAVFVSLLILLTAQVLLVRAKRIDLHRALGLAGAVLCVAVVALGVITSVVVDRRQLGTPHADPAFFSVQLLDMVAFAGAAGAAILMRDDGPAHKRLMLLAVLSMVDAGFTRWLGGPMTKLLGDGFWPFMAEVYLANGLLILGIGVFDLVTRRRLHPAYMAGAAWVSGCLLLAGWLYVTPAWKPIALALIGR</sequence>
<dbReference type="AlphaFoldDB" id="A0A975IVP6"/>